<evidence type="ECO:0000259" key="12">
    <source>
        <dbReference type="Pfam" id="PF00892"/>
    </source>
</evidence>
<keyword evidence="5" id="KW-0441">Lipid A biosynthesis</keyword>
<dbReference type="GO" id="GO:0005886">
    <property type="term" value="C:plasma membrane"/>
    <property type="evidence" value="ECO:0007669"/>
    <property type="project" value="UniProtKB-SubCell"/>
</dbReference>
<dbReference type="EMBL" id="QPGB01000001">
    <property type="protein sequence ID" value="RCS59255.1"/>
    <property type="molecule type" value="Genomic_DNA"/>
</dbReference>
<feature type="transmembrane region" description="Helical" evidence="11">
    <location>
        <begin position="120"/>
        <end position="137"/>
    </location>
</feature>
<dbReference type="InterPro" id="IPR000620">
    <property type="entry name" value="EamA_dom"/>
</dbReference>
<dbReference type="AlphaFoldDB" id="A0A368L6G7"/>
<organism evidence="13 14">
    <name type="scientific">Parvibium lacunae</name>
    <dbReference type="NCBI Taxonomy" id="1888893"/>
    <lineage>
        <taxon>Bacteria</taxon>
        <taxon>Pseudomonadati</taxon>
        <taxon>Pseudomonadota</taxon>
        <taxon>Betaproteobacteria</taxon>
        <taxon>Burkholderiales</taxon>
        <taxon>Alcaligenaceae</taxon>
        <taxon>Parvibium</taxon>
    </lineage>
</organism>
<evidence type="ECO:0000256" key="11">
    <source>
        <dbReference type="SAM" id="Phobius"/>
    </source>
</evidence>
<dbReference type="Gene3D" id="1.10.3730.20">
    <property type="match status" value="2"/>
</dbReference>
<evidence type="ECO:0000256" key="2">
    <source>
        <dbReference type="ARBA" id="ARBA00022475"/>
    </source>
</evidence>
<dbReference type="SUPFAM" id="SSF103481">
    <property type="entry name" value="Multidrug resistance efflux transporter EmrE"/>
    <property type="match status" value="2"/>
</dbReference>
<feature type="transmembrane region" description="Helical" evidence="11">
    <location>
        <begin position="249"/>
        <end position="269"/>
    </location>
</feature>
<feature type="transmembrane region" description="Helical" evidence="11">
    <location>
        <begin position="93"/>
        <end position="114"/>
    </location>
</feature>
<evidence type="ECO:0000256" key="8">
    <source>
        <dbReference type="ARBA" id="ARBA00022989"/>
    </source>
</evidence>
<keyword evidence="10 11" id="KW-0472">Membrane</keyword>
<evidence type="ECO:0000313" key="13">
    <source>
        <dbReference type="EMBL" id="RCS59255.1"/>
    </source>
</evidence>
<keyword evidence="4" id="KW-0997">Cell inner membrane</keyword>
<keyword evidence="9" id="KW-0443">Lipid metabolism</keyword>
<evidence type="ECO:0000256" key="10">
    <source>
        <dbReference type="ARBA" id="ARBA00023136"/>
    </source>
</evidence>
<feature type="transmembrane region" description="Helical" evidence="11">
    <location>
        <begin position="29"/>
        <end position="50"/>
    </location>
</feature>
<dbReference type="OrthoDB" id="9783707at2"/>
<feature type="transmembrane region" description="Helical" evidence="11">
    <location>
        <begin position="62"/>
        <end position="81"/>
    </location>
</feature>
<reference evidence="13 14" key="1">
    <citation type="journal article" date="2018" name="Int. J. Syst. Evol. Microbiol.">
        <title>Parvibium lacunae gen. nov., sp. nov., a new member of the family Alcaligenaceae isolated from a freshwater pond.</title>
        <authorList>
            <person name="Chen W.M."/>
            <person name="Xie P.B."/>
            <person name="Hsu M.Y."/>
            <person name="Sheu S.Y."/>
        </authorList>
    </citation>
    <scope>NUCLEOTIDE SEQUENCE [LARGE SCALE GENOMIC DNA]</scope>
    <source>
        <strain evidence="13 14">KMB9</strain>
    </source>
</reference>
<feature type="transmembrane region" description="Helical" evidence="11">
    <location>
        <begin position="6"/>
        <end position="22"/>
    </location>
</feature>
<dbReference type="Pfam" id="PF00892">
    <property type="entry name" value="EamA"/>
    <property type="match status" value="1"/>
</dbReference>
<evidence type="ECO:0000313" key="14">
    <source>
        <dbReference type="Proteomes" id="UP000252357"/>
    </source>
</evidence>
<protein>
    <submittedName>
        <fullName evidence="13">Multidrug DMT transporter permease</fullName>
    </submittedName>
</protein>
<evidence type="ECO:0000256" key="3">
    <source>
        <dbReference type="ARBA" id="ARBA00022516"/>
    </source>
</evidence>
<evidence type="ECO:0000256" key="6">
    <source>
        <dbReference type="ARBA" id="ARBA00022692"/>
    </source>
</evidence>
<keyword evidence="8 11" id="KW-1133">Transmembrane helix</keyword>
<evidence type="ECO:0000256" key="1">
    <source>
        <dbReference type="ARBA" id="ARBA00004651"/>
    </source>
</evidence>
<gene>
    <name evidence="13" type="ORF">DU000_00440</name>
</gene>
<keyword evidence="14" id="KW-1185">Reference proteome</keyword>
<keyword evidence="6 11" id="KW-0812">Transmembrane</keyword>
<feature type="domain" description="EamA" evidence="12">
    <location>
        <begin position="5"/>
        <end position="137"/>
    </location>
</feature>
<evidence type="ECO:0000256" key="7">
    <source>
        <dbReference type="ARBA" id="ARBA00022985"/>
    </source>
</evidence>
<feature type="transmembrane region" description="Helical" evidence="11">
    <location>
        <begin position="218"/>
        <end position="243"/>
    </location>
</feature>
<name>A0A368L6G7_9BURK</name>
<dbReference type="InterPro" id="IPR037185">
    <property type="entry name" value="EmrE-like"/>
</dbReference>
<feature type="transmembrane region" description="Helical" evidence="11">
    <location>
        <begin position="183"/>
        <end position="206"/>
    </location>
</feature>
<comment type="caution">
    <text evidence="13">The sequence shown here is derived from an EMBL/GenBank/DDBJ whole genome shotgun (WGS) entry which is preliminary data.</text>
</comment>
<comment type="subcellular location">
    <subcellularLocation>
        <location evidence="1">Cell membrane</location>
        <topology evidence="1">Multi-pass membrane protein</topology>
    </subcellularLocation>
</comment>
<evidence type="ECO:0000256" key="4">
    <source>
        <dbReference type="ARBA" id="ARBA00022519"/>
    </source>
</evidence>
<evidence type="ECO:0000256" key="9">
    <source>
        <dbReference type="ARBA" id="ARBA00023098"/>
    </source>
</evidence>
<keyword evidence="7" id="KW-0448">Lipopolysaccharide biosynthesis</keyword>
<keyword evidence="3" id="KW-0444">Lipid biosynthesis</keyword>
<proteinExistence type="predicted"/>
<dbReference type="InterPro" id="IPR000390">
    <property type="entry name" value="Small_drug/metabolite_transptr"/>
</dbReference>
<dbReference type="PANTHER" id="PTHR30561">
    <property type="entry name" value="SMR FAMILY PROTON-DEPENDENT DRUG EFFLUX TRANSPORTER SUGE"/>
    <property type="match status" value="1"/>
</dbReference>
<dbReference type="GO" id="GO:0009245">
    <property type="term" value="P:lipid A biosynthetic process"/>
    <property type="evidence" value="ECO:0007669"/>
    <property type="project" value="UniProtKB-KW"/>
</dbReference>
<feature type="transmembrane region" description="Helical" evidence="11">
    <location>
        <begin position="276"/>
        <end position="293"/>
    </location>
</feature>
<dbReference type="PANTHER" id="PTHR30561:SF9">
    <property type="entry name" value="4-AMINO-4-DEOXY-L-ARABINOSE-PHOSPHOUNDECAPRENOL FLIPPASE SUBUNIT ARNF-RELATED"/>
    <property type="match status" value="1"/>
</dbReference>
<feature type="transmembrane region" description="Helical" evidence="11">
    <location>
        <begin position="158"/>
        <end position="177"/>
    </location>
</feature>
<accession>A0A368L6G7</accession>
<keyword evidence="2" id="KW-1003">Cell membrane</keyword>
<dbReference type="RefSeq" id="WP_114401404.1">
    <property type="nucleotide sequence ID" value="NZ_QPGB01000001.1"/>
</dbReference>
<evidence type="ECO:0000256" key="5">
    <source>
        <dbReference type="ARBA" id="ARBA00022556"/>
    </source>
</evidence>
<dbReference type="Proteomes" id="UP000252357">
    <property type="component" value="Unassembled WGS sequence"/>
</dbReference>
<dbReference type="GO" id="GO:0009103">
    <property type="term" value="P:lipopolysaccharide biosynthetic process"/>
    <property type="evidence" value="ECO:0007669"/>
    <property type="project" value="UniProtKB-KW"/>
</dbReference>
<sequence>MPLSALGLVILAAFIHASWNLVAKRAAHVGAAFVFAYTLLGAALYLPWLVWEIVHTPITWDGPVLVCIALSGLIHLAYSLCLQRGYRVADLSVVYPVARGTGPLWSSCAAILLLGEPATPTGLSGIACVVGGILLIATQGQWQRFREFSASNTISAGVRWGLLTGLLIASYTIVDAYGVKVLLIAPVILDWCANAVRFGMLIPWAIPQRQSIRQAMRGHWHLAFAVALLAPLSYILVLAALGLGGPVSLVAPAREMSMMVGALLGMIILREAVNGWRLLGCGLLMVGVILLGVG</sequence>
<dbReference type="GO" id="GO:0022857">
    <property type="term" value="F:transmembrane transporter activity"/>
    <property type="evidence" value="ECO:0007669"/>
    <property type="project" value="InterPro"/>
</dbReference>